<dbReference type="GeneID" id="70234268"/>
<evidence type="ECO:0000313" key="2">
    <source>
        <dbReference type="EMBL" id="KAH3668547.1"/>
    </source>
</evidence>
<dbReference type="RefSeq" id="XP_046062961.1">
    <property type="nucleotide sequence ID" value="XM_046203157.1"/>
</dbReference>
<evidence type="ECO:0000256" key="1">
    <source>
        <dbReference type="SAM" id="MobiDB-lite"/>
    </source>
</evidence>
<feature type="compositionally biased region" description="Polar residues" evidence="1">
    <location>
        <begin position="1"/>
        <end position="13"/>
    </location>
</feature>
<evidence type="ECO:0000313" key="3">
    <source>
        <dbReference type="Proteomes" id="UP000769157"/>
    </source>
</evidence>
<comment type="caution">
    <text evidence="2">The sequence shown here is derived from an EMBL/GenBank/DDBJ whole genome shotgun (WGS) entry which is preliminary data.</text>
</comment>
<name>A0A9P8PC19_9ASCO</name>
<proteinExistence type="predicted"/>
<dbReference type="AlphaFoldDB" id="A0A9P8PC19"/>
<reference evidence="2" key="1">
    <citation type="journal article" date="2021" name="Open Biol.">
        <title>Shared evolutionary footprints suggest mitochondrial oxidative damage underlies multiple complex I losses in fungi.</title>
        <authorList>
            <person name="Schikora-Tamarit M.A."/>
            <person name="Marcet-Houben M."/>
            <person name="Nosek J."/>
            <person name="Gabaldon T."/>
        </authorList>
    </citation>
    <scope>NUCLEOTIDE SEQUENCE</scope>
    <source>
        <strain evidence="2">CBS6075</strain>
    </source>
</reference>
<dbReference type="Proteomes" id="UP000769157">
    <property type="component" value="Unassembled WGS sequence"/>
</dbReference>
<organism evidence="2 3">
    <name type="scientific">Ogataea philodendri</name>
    <dbReference type="NCBI Taxonomy" id="1378263"/>
    <lineage>
        <taxon>Eukaryota</taxon>
        <taxon>Fungi</taxon>
        <taxon>Dikarya</taxon>
        <taxon>Ascomycota</taxon>
        <taxon>Saccharomycotina</taxon>
        <taxon>Pichiomycetes</taxon>
        <taxon>Pichiales</taxon>
        <taxon>Pichiaceae</taxon>
        <taxon>Ogataea</taxon>
    </lineage>
</organism>
<sequence length="92" mass="10019">MISRFPSNSKLRNSSSETLEESSWLFSLSSSETLSGALRVSLSPARRRKDEVSDIKWQSLSLTFVSLSVDILTSPGTCLTFSSSKSVASGRI</sequence>
<accession>A0A9P8PC19</accession>
<gene>
    <name evidence="2" type="ORF">OGAPHI_002301</name>
</gene>
<protein>
    <submittedName>
        <fullName evidence="2">Uncharacterized protein</fullName>
    </submittedName>
</protein>
<dbReference type="EMBL" id="JAEUBE010000158">
    <property type="protein sequence ID" value="KAH3668547.1"/>
    <property type="molecule type" value="Genomic_DNA"/>
</dbReference>
<feature type="region of interest" description="Disordered" evidence="1">
    <location>
        <begin position="1"/>
        <end position="20"/>
    </location>
</feature>
<keyword evidence="3" id="KW-1185">Reference proteome</keyword>
<reference evidence="2" key="2">
    <citation type="submission" date="2021-01" db="EMBL/GenBank/DDBJ databases">
        <authorList>
            <person name="Schikora-Tamarit M.A."/>
        </authorList>
    </citation>
    <scope>NUCLEOTIDE SEQUENCE</scope>
    <source>
        <strain evidence="2">CBS6075</strain>
    </source>
</reference>